<name>A0ABQ1PJT0_9ENTE</name>
<evidence type="ECO:0000313" key="2">
    <source>
        <dbReference type="Proteomes" id="UP000630615"/>
    </source>
</evidence>
<protein>
    <submittedName>
        <fullName evidence="1">Uncharacterized protein</fullName>
    </submittedName>
</protein>
<dbReference type="Proteomes" id="UP000630615">
    <property type="component" value="Unassembled WGS sequence"/>
</dbReference>
<dbReference type="RefSeq" id="WP_088270646.1">
    <property type="nucleotide sequence ID" value="NZ_BMKI01000007.1"/>
</dbReference>
<proteinExistence type="predicted"/>
<gene>
    <name evidence="1" type="ORF">GCM10011573_29670</name>
</gene>
<reference evidence="2" key="1">
    <citation type="journal article" date="2019" name="Int. J. Syst. Evol. Microbiol.">
        <title>The Global Catalogue of Microorganisms (GCM) 10K type strain sequencing project: providing services to taxonomists for standard genome sequencing and annotation.</title>
        <authorList>
            <consortium name="The Broad Institute Genomics Platform"/>
            <consortium name="The Broad Institute Genome Sequencing Center for Infectious Disease"/>
            <person name="Wu L."/>
            <person name="Ma J."/>
        </authorList>
    </citation>
    <scope>NUCLEOTIDE SEQUENCE [LARGE SCALE GENOMIC DNA]</scope>
    <source>
        <strain evidence="2">CGMCC 1.15942</strain>
    </source>
</reference>
<dbReference type="EMBL" id="BMKI01000007">
    <property type="protein sequence ID" value="GGC98210.1"/>
    <property type="molecule type" value="Genomic_DNA"/>
</dbReference>
<evidence type="ECO:0000313" key="1">
    <source>
        <dbReference type="EMBL" id="GGC98210.1"/>
    </source>
</evidence>
<organism evidence="1 2">
    <name type="scientific">Enterococcus wangshanyuanii</name>
    <dbReference type="NCBI Taxonomy" id="2005703"/>
    <lineage>
        <taxon>Bacteria</taxon>
        <taxon>Bacillati</taxon>
        <taxon>Bacillota</taxon>
        <taxon>Bacilli</taxon>
        <taxon>Lactobacillales</taxon>
        <taxon>Enterococcaceae</taxon>
        <taxon>Enterococcus</taxon>
    </lineage>
</organism>
<sequence length="107" mass="12961">MFNLFKRKQEKPKDYVSDIEDYSMRDLRPILGGHLKHGLTLCKSWEKEMPTSVAYWILVNTWDKSELDKYDKKLKELGFRQGRNERYYRKDLCLDEIREVDQKLLEG</sequence>
<accession>A0ABQ1PJT0</accession>
<comment type="caution">
    <text evidence="1">The sequence shown here is derived from an EMBL/GenBank/DDBJ whole genome shotgun (WGS) entry which is preliminary data.</text>
</comment>
<keyword evidence="2" id="KW-1185">Reference proteome</keyword>